<feature type="region of interest" description="Disordered" evidence="1">
    <location>
        <begin position="272"/>
        <end position="324"/>
    </location>
</feature>
<dbReference type="EMBL" id="CAXHTA020000005">
    <property type="protein sequence ID" value="CAL5221758.1"/>
    <property type="molecule type" value="Genomic_DNA"/>
</dbReference>
<evidence type="ECO:0000313" key="4">
    <source>
        <dbReference type="Proteomes" id="UP001497392"/>
    </source>
</evidence>
<accession>A0ABP1FU84</accession>
<dbReference type="Pfam" id="PF07137">
    <property type="entry name" value="VDE"/>
    <property type="match status" value="1"/>
</dbReference>
<sequence length="324" mass="36140">MLSGHAQAADFVKTGLCLAQNCKAELANCLADGQCRENLICLQNCNGREDESQCQIRCGDLYAGKVVEEFNSCAITKHNCVAARVDVNKYPEPPPESLVKSFDINDFTGQWNITAGQNDLFDTFDCQKHYFKVSEPGTLYGEINWRVRKNNGDFVERHAVQTFKQNKDRPGYLRNDGNDFLSYTDDWYILGWKPDVYAVIYYKGNNDAWKGYGGATVYTRAESLPEELVPEMTEAIEKVGLNWKDFKRVNNSCPPHPEESLVSNVVGGLKDINPTEVKPQESPVDIGQGPKFSYMDSDKSSKVEKPAAVGNKDNQGGLTPIGPK</sequence>
<name>A0ABP1FU84_9CHLO</name>
<dbReference type="PANTHER" id="PTHR33970:SF1">
    <property type="entry name" value="VIOLAXANTHIN DE-EPOXIDASE, CHLOROPLASTIC"/>
    <property type="match status" value="1"/>
</dbReference>
<dbReference type="Proteomes" id="UP001497392">
    <property type="component" value="Unassembled WGS sequence"/>
</dbReference>
<protein>
    <submittedName>
        <fullName evidence="3">G4011 protein</fullName>
    </submittedName>
</protein>
<organism evidence="3 4">
    <name type="scientific">Coccomyxa viridis</name>
    <dbReference type="NCBI Taxonomy" id="1274662"/>
    <lineage>
        <taxon>Eukaryota</taxon>
        <taxon>Viridiplantae</taxon>
        <taxon>Chlorophyta</taxon>
        <taxon>core chlorophytes</taxon>
        <taxon>Trebouxiophyceae</taxon>
        <taxon>Trebouxiophyceae incertae sedis</taxon>
        <taxon>Coccomyxaceae</taxon>
        <taxon>Coccomyxa</taxon>
    </lineage>
</organism>
<dbReference type="SUPFAM" id="SSF50814">
    <property type="entry name" value="Lipocalins"/>
    <property type="match status" value="1"/>
</dbReference>
<keyword evidence="4" id="KW-1185">Reference proteome</keyword>
<evidence type="ECO:0000313" key="3">
    <source>
        <dbReference type="EMBL" id="CAL5221758.1"/>
    </source>
</evidence>
<evidence type="ECO:0000256" key="1">
    <source>
        <dbReference type="SAM" id="MobiDB-lite"/>
    </source>
</evidence>
<dbReference type="InterPro" id="IPR012674">
    <property type="entry name" value="Calycin"/>
</dbReference>
<gene>
    <name evidence="3" type="primary">g4011</name>
    <name evidence="3" type="ORF">VP750_LOCUS3417</name>
</gene>
<feature type="compositionally biased region" description="Basic and acidic residues" evidence="1">
    <location>
        <begin position="296"/>
        <end position="305"/>
    </location>
</feature>
<dbReference type="PANTHER" id="PTHR33970">
    <property type="entry name" value="VIOLAXANTHIN DE-EPOXIDASE, CHLOROPLASTIC-RELATED"/>
    <property type="match status" value="1"/>
</dbReference>
<dbReference type="Gene3D" id="2.40.128.20">
    <property type="match status" value="1"/>
</dbReference>
<dbReference type="InterPro" id="IPR044682">
    <property type="entry name" value="VDE"/>
</dbReference>
<feature type="domain" description="VDE lipocalin" evidence="2">
    <location>
        <begin position="15"/>
        <end position="251"/>
    </location>
</feature>
<evidence type="ECO:0000259" key="2">
    <source>
        <dbReference type="Pfam" id="PF07137"/>
    </source>
</evidence>
<comment type="caution">
    <text evidence="3">The sequence shown here is derived from an EMBL/GenBank/DDBJ whole genome shotgun (WGS) entry which is preliminary data.</text>
</comment>
<dbReference type="InterPro" id="IPR010788">
    <property type="entry name" value="VDE_dom"/>
</dbReference>
<reference evidence="3 4" key="1">
    <citation type="submission" date="2024-06" db="EMBL/GenBank/DDBJ databases">
        <authorList>
            <person name="Kraege A."/>
            <person name="Thomma B."/>
        </authorList>
    </citation>
    <scope>NUCLEOTIDE SEQUENCE [LARGE SCALE GENOMIC DNA]</scope>
</reference>
<proteinExistence type="predicted"/>